<dbReference type="InterPro" id="IPR002559">
    <property type="entry name" value="Transposase_11"/>
</dbReference>
<accession>A0ABW1DDU6</accession>
<comment type="caution">
    <text evidence="2">The sequence shown here is derived from an EMBL/GenBank/DDBJ whole genome shotgun (WGS) entry which is preliminary data.</text>
</comment>
<evidence type="ECO:0000259" key="1">
    <source>
        <dbReference type="Pfam" id="PF01609"/>
    </source>
</evidence>
<gene>
    <name evidence="2" type="ORF">ACFPQ6_00600</name>
</gene>
<evidence type="ECO:0000313" key="2">
    <source>
        <dbReference type="EMBL" id="MFC5846796.1"/>
    </source>
</evidence>
<dbReference type="EMBL" id="JBHSOH010000002">
    <property type="protein sequence ID" value="MFC5846796.1"/>
    <property type="molecule type" value="Genomic_DNA"/>
</dbReference>
<dbReference type="RefSeq" id="WP_380045208.1">
    <property type="nucleotide sequence ID" value="NZ_JBHSOH010000002.1"/>
</dbReference>
<evidence type="ECO:0000313" key="3">
    <source>
        <dbReference type="Proteomes" id="UP001595979"/>
    </source>
</evidence>
<keyword evidence="3" id="KW-1185">Reference proteome</keyword>
<reference evidence="3" key="1">
    <citation type="journal article" date="2019" name="Int. J. Syst. Evol. Microbiol.">
        <title>The Global Catalogue of Microorganisms (GCM) 10K type strain sequencing project: providing services to taxonomists for standard genome sequencing and annotation.</title>
        <authorList>
            <consortium name="The Broad Institute Genomics Platform"/>
            <consortium name="The Broad Institute Genome Sequencing Center for Infectious Disease"/>
            <person name="Wu L."/>
            <person name="Ma J."/>
        </authorList>
    </citation>
    <scope>NUCLEOTIDE SEQUENCE [LARGE SCALE GENOMIC DNA]</scope>
    <source>
        <strain evidence="3">CGMCC 1.15053</strain>
    </source>
</reference>
<protein>
    <submittedName>
        <fullName evidence="2">Transposase</fullName>
    </submittedName>
</protein>
<sequence length="199" mass="21895">MLDPAGGRQLPFVHVYNEVHGIHLVILFTQHGALKFPVGYRVYRGKGTPTPVPLARDLLRTVPDTVRTRFRVHALADSGSPAAAFLDEVRRLDFELYGRPGAPSLPASSPLRIARMGDTSSSGIGRTTPCRSAAFSAASVYSRSMEGDEVSSERAKRWQIESFFKESNHPFGLNRCEVRLLSPSLNAIPRASNQFSKNT</sequence>
<name>A0ABW1DDU6_9DEIO</name>
<dbReference type="Proteomes" id="UP001595979">
    <property type="component" value="Unassembled WGS sequence"/>
</dbReference>
<dbReference type="Pfam" id="PF01609">
    <property type="entry name" value="DDE_Tnp_1"/>
    <property type="match status" value="1"/>
</dbReference>
<feature type="domain" description="Transposase IS4-like" evidence="1">
    <location>
        <begin position="19"/>
        <end position="179"/>
    </location>
</feature>
<proteinExistence type="predicted"/>
<organism evidence="2 3">
    <name type="scientific">Deinococcus petrolearius</name>
    <dbReference type="NCBI Taxonomy" id="1751295"/>
    <lineage>
        <taxon>Bacteria</taxon>
        <taxon>Thermotogati</taxon>
        <taxon>Deinococcota</taxon>
        <taxon>Deinococci</taxon>
        <taxon>Deinococcales</taxon>
        <taxon>Deinococcaceae</taxon>
        <taxon>Deinococcus</taxon>
    </lineage>
</organism>